<dbReference type="SMART" id="SM00327">
    <property type="entry name" value="VWA"/>
    <property type="match status" value="1"/>
</dbReference>
<evidence type="ECO:0000313" key="2">
    <source>
        <dbReference type="EMBL" id="EFC47613.1"/>
    </source>
</evidence>
<dbReference type="PANTHER" id="PTHR10579">
    <property type="entry name" value="CALCIUM-ACTIVATED CHLORIDE CHANNEL REGULATOR"/>
    <property type="match status" value="1"/>
</dbReference>
<dbReference type="InterPro" id="IPR036465">
    <property type="entry name" value="vWFA_dom_sf"/>
</dbReference>
<dbReference type="VEuPathDB" id="AmoebaDB:NAEGRDRAFT_78811"/>
<dbReference type="InterPro" id="IPR002035">
    <property type="entry name" value="VWF_A"/>
</dbReference>
<dbReference type="SUPFAM" id="SSF53300">
    <property type="entry name" value="vWA-like"/>
    <property type="match status" value="1"/>
</dbReference>
<dbReference type="KEGG" id="ngr:NAEGRDRAFT_78811"/>
<dbReference type="PANTHER" id="PTHR10579:SF43">
    <property type="entry name" value="ZINC FINGER (C3HC4-TYPE RING FINGER) FAMILY PROTEIN"/>
    <property type="match status" value="1"/>
</dbReference>
<gene>
    <name evidence="2" type="ORF">NAEGRDRAFT_78811</name>
</gene>
<protein>
    <submittedName>
        <fullName evidence="2">Predicted protein</fullName>
    </submittedName>
</protein>
<dbReference type="OrthoDB" id="10267238at2759"/>
<dbReference type="Proteomes" id="UP000006671">
    <property type="component" value="Unassembled WGS sequence"/>
</dbReference>
<proteinExistence type="predicted"/>
<keyword evidence="3" id="KW-1185">Reference proteome</keyword>
<accession>D2V6P2</accession>
<evidence type="ECO:0000259" key="1">
    <source>
        <dbReference type="PROSITE" id="PS50234"/>
    </source>
</evidence>
<organism evidence="3">
    <name type="scientific">Naegleria gruberi</name>
    <name type="common">Amoeba</name>
    <dbReference type="NCBI Taxonomy" id="5762"/>
    <lineage>
        <taxon>Eukaryota</taxon>
        <taxon>Discoba</taxon>
        <taxon>Heterolobosea</taxon>
        <taxon>Tetramitia</taxon>
        <taxon>Eutetramitia</taxon>
        <taxon>Vahlkampfiidae</taxon>
        <taxon>Naegleria</taxon>
    </lineage>
</organism>
<dbReference type="PROSITE" id="PS50234">
    <property type="entry name" value="VWFA"/>
    <property type="match status" value="1"/>
</dbReference>
<evidence type="ECO:0000313" key="3">
    <source>
        <dbReference type="Proteomes" id="UP000006671"/>
    </source>
</evidence>
<name>D2V6P2_NAEGR</name>
<dbReference type="AlphaFoldDB" id="D2V6P2"/>
<dbReference type="Gene3D" id="3.40.50.410">
    <property type="entry name" value="von Willebrand factor, type A domain"/>
    <property type="match status" value="1"/>
</dbReference>
<dbReference type="GeneID" id="8861666"/>
<dbReference type="eggNOG" id="ENOG502RXR2">
    <property type="taxonomic scope" value="Eukaryota"/>
</dbReference>
<reference evidence="2 3" key="1">
    <citation type="journal article" date="2010" name="Cell">
        <title>The genome of Naegleria gruberi illuminates early eukaryotic versatility.</title>
        <authorList>
            <person name="Fritz-Laylin L.K."/>
            <person name="Prochnik S.E."/>
            <person name="Ginger M.L."/>
            <person name="Dacks J.B."/>
            <person name="Carpenter M.L."/>
            <person name="Field M.C."/>
            <person name="Kuo A."/>
            <person name="Paredez A."/>
            <person name="Chapman J."/>
            <person name="Pham J."/>
            <person name="Shu S."/>
            <person name="Neupane R."/>
            <person name="Cipriano M."/>
            <person name="Mancuso J."/>
            <person name="Tu H."/>
            <person name="Salamov A."/>
            <person name="Lindquist E."/>
            <person name="Shapiro H."/>
            <person name="Lucas S."/>
            <person name="Grigoriev I.V."/>
            <person name="Cande W.Z."/>
            <person name="Fulton C."/>
            <person name="Rokhsar D.S."/>
            <person name="Dawson S.C."/>
        </authorList>
    </citation>
    <scope>NUCLEOTIDE SEQUENCE [LARGE SCALE GENOMIC DNA]</scope>
    <source>
        <strain evidence="2 3">NEG-M</strain>
    </source>
</reference>
<dbReference type="InParanoid" id="D2V6P2"/>
<dbReference type="InterPro" id="IPR051266">
    <property type="entry name" value="CLCR"/>
</dbReference>
<dbReference type="EMBL" id="GG738854">
    <property type="protein sequence ID" value="EFC47613.1"/>
    <property type="molecule type" value="Genomic_DNA"/>
</dbReference>
<dbReference type="Pfam" id="PF00092">
    <property type="entry name" value="VWA"/>
    <property type="match status" value="1"/>
</dbReference>
<feature type="domain" description="VWFA" evidence="1">
    <location>
        <begin position="50"/>
        <end position="227"/>
    </location>
</feature>
<dbReference type="RefSeq" id="XP_002680357.1">
    <property type="nucleotide sequence ID" value="XM_002680311.1"/>
</dbReference>
<dbReference type="STRING" id="5762.D2V6P2"/>
<sequence>MSSSNTKIVFTGNCEYINLPYQKETDLYCMATLQAPEFEADERKERKGIDLICVVDKSGSMAGSKIEMVKSTLAFMFDQLKPTDRIALVEFDSNISTSLQFTNMNESGRSKAKQVVSNIRAGSCTNLSGALFEGLRLIGQRTNANEVTSLLLFTDGLANEGITNTNEIVKKMTTMIHEEIRTNLTVFTFGFGTDTDANMLTSISQAGNGLYYFLQTTDDIPKAFGNVIGGLISVVGQNIKVKIEPNANVKLKKKKVAMVNAFSEGLKKK</sequence>
<dbReference type="OMA" id="NCEYINL"/>